<comment type="similarity">
    <text evidence="2">Belongs to the MipA/OmpV family.</text>
</comment>
<evidence type="ECO:0000256" key="2">
    <source>
        <dbReference type="ARBA" id="ARBA00005722"/>
    </source>
</evidence>
<keyword evidence="5" id="KW-0998">Cell outer membrane</keyword>
<proteinExistence type="inferred from homology"/>
<evidence type="ECO:0000256" key="3">
    <source>
        <dbReference type="ARBA" id="ARBA00022729"/>
    </source>
</evidence>
<dbReference type="RefSeq" id="WP_263076388.1">
    <property type="nucleotide sequence ID" value="NZ_CP089977.1"/>
</dbReference>
<keyword evidence="7" id="KW-1185">Reference proteome</keyword>
<evidence type="ECO:0000313" key="6">
    <source>
        <dbReference type="EMBL" id="UXZ04887.1"/>
    </source>
</evidence>
<evidence type="ECO:0000256" key="1">
    <source>
        <dbReference type="ARBA" id="ARBA00004442"/>
    </source>
</evidence>
<evidence type="ECO:0000256" key="5">
    <source>
        <dbReference type="ARBA" id="ARBA00023237"/>
    </source>
</evidence>
<dbReference type="EMBL" id="CP089977">
    <property type="protein sequence ID" value="UXZ04887.1"/>
    <property type="molecule type" value="Genomic_DNA"/>
</dbReference>
<organism evidence="6 7">
    <name type="scientific">Moraxella nasicaprae</name>
    <dbReference type="NCBI Taxonomy" id="2904122"/>
    <lineage>
        <taxon>Bacteria</taxon>
        <taxon>Pseudomonadati</taxon>
        <taxon>Pseudomonadota</taxon>
        <taxon>Gammaproteobacteria</taxon>
        <taxon>Moraxellales</taxon>
        <taxon>Moraxellaceae</taxon>
        <taxon>Moraxella</taxon>
    </lineage>
</organism>
<evidence type="ECO:0000313" key="7">
    <source>
        <dbReference type="Proteomes" id="UP001063782"/>
    </source>
</evidence>
<accession>A0ABY6F479</accession>
<dbReference type="InterPro" id="IPR010583">
    <property type="entry name" value="MipA"/>
</dbReference>
<comment type="subcellular location">
    <subcellularLocation>
        <location evidence="1">Cell outer membrane</location>
    </subcellularLocation>
</comment>
<dbReference type="Pfam" id="PF06629">
    <property type="entry name" value="MipA"/>
    <property type="match status" value="1"/>
</dbReference>
<keyword evidence="3" id="KW-0732">Signal</keyword>
<dbReference type="PANTHER" id="PTHR38776:SF1">
    <property type="entry name" value="MLTA-INTERACTING PROTEIN-RELATED"/>
    <property type="match status" value="1"/>
</dbReference>
<dbReference type="PANTHER" id="PTHR38776">
    <property type="entry name" value="MLTA-INTERACTING PROTEIN-RELATED"/>
    <property type="match status" value="1"/>
</dbReference>
<gene>
    <name evidence="6" type="ORF">LU297_00050</name>
</gene>
<keyword evidence="4" id="KW-0472">Membrane</keyword>
<reference evidence="6" key="1">
    <citation type="submission" date="2021-12" db="EMBL/GenBank/DDBJ databases">
        <title>taxonomy of Moraxella sp. ZY201224.</title>
        <authorList>
            <person name="Li F."/>
        </authorList>
    </citation>
    <scope>NUCLEOTIDE SEQUENCE</scope>
    <source>
        <strain evidence="6">ZY201224</strain>
    </source>
</reference>
<protein>
    <submittedName>
        <fullName evidence="6">MipA/OmpV family protein</fullName>
    </submittedName>
</protein>
<name>A0ABY6F479_9GAMM</name>
<evidence type="ECO:0000256" key="4">
    <source>
        <dbReference type="ARBA" id="ARBA00023136"/>
    </source>
</evidence>
<dbReference type="Proteomes" id="UP001063782">
    <property type="component" value="Chromosome"/>
</dbReference>
<sequence>MIAKRPTFAIALLPLVGVNAPSTQLSIDDTARLRVGMNATYHSSSYAADDGVEVMPQAFFDNNRWYIEGAEAGYYPFKSDQHHLRTGISYDGRSFDHDDAKTDALRQLDDRQWSANAYASYMYVSPYGGFKAKVGTDITGRHHGQSVSLSHLSKFNKEKLTIYPEFGAIWYSKKYNDYYYGISSAESVRSGLNTYQAGSGVSPFATVTASYQLNDQISIFGNQRLEWLSSAQKNSPMTDGSLDSKTRLGINYQF</sequence>